<dbReference type="PANTHER" id="PTHR22777">
    <property type="entry name" value="HEMOLYSIN-RELATED"/>
    <property type="match status" value="1"/>
</dbReference>
<dbReference type="OrthoDB" id="9797674at2"/>
<evidence type="ECO:0000313" key="6">
    <source>
        <dbReference type="EMBL" id="OWQ98776.1"/>
    </source>
</evidence>
<dbReference type="InterPro" id="IPR046342">
    <property type="entry name" value="CBS_dom_sf"/>
</dbReference>
<organism evidence="6 7">
    <name type="scientific">Sphingopyxis bauzanensis</name>
    <dbReference type="NCBI Taxonomy" id="651663"/>
    <lineage>
        <taxon>Bacteria</taxon>
        <taxon>Pseudomonadati</taxon>
        <taxon>Pseudomonadota</taxon>
        <taxon>Alphaproteobacteria</taxon>
        <taxon>Sphingomonadales</taxon>
        <taxon>Sphingomonadaceae</taxon>
        <taxon>Sphingopyxis</taxon>
    </lineage>
</organism>
<dbReference type="Pfam" id="PF00571">
    <property type="entry name" value="CBS"/>
    <property type="match status" value="2"/>
</dbReference>
<keyword evidence="7" id="KW-1185">Reference proteome</keyword>
<reference evidence="6 7" key="1">
    <citation type="journal article" date="2010" name="Int. J. Syst. Evol. Microbiol.">
        <title>Sphingopyxis bauzanensis sp. nov., a psychrophilic bacterium isolated from soil.</title>
        <authorList>
            <person name="Zhang D.C."/>
            <person name="Liu H.C."/>
            <person name="Xin Y.H."/>
            <person name="Zhou Y.G."/>
            <person name="Schinner F."/>
            <person name="Margesin R."/>
        </authorList>
    </citation>
    <scope>NUCLEOTIDE SEQUENCE [LARGE SCALE GENOMIC DNA]</scope>
    <source>
        <strain evidence="6 7">DSM 22271</strain>
    </source>
</reference>
<dbReference type="Gene3D" id="3.30.465.10">
    <property type="match status" value="1"/>
</dbReference>
<dbReference type="PANTHER" id="PTHR22777:SF27">
    <property type="entry name" value="MAGNESIUM AND COBALT EFFLUX PROTEIN CORC"/>
    <property type="match status" value="1"/>
</dbReference>
<dbReference type="Gene3D" id="3.10.580.10">
    <property type="entry name" value="CBS-domain"/>
    <property type="match status" value="1"/>
</dbReference>
<evidence type="ECO:0000259" key="5">
    <source>
        <dbReference type="PROSITE" id="PS51371"/>
    </source>
</evidence>
<name>A0A246JZV0_9SPHN</name>
<dbReference type="InterPro" id="IPR016169">
    <property type="entry name" value="FAD-bd_PCMH_sub2"/>
</dbReference>
<accession>A0A246JZV0</accession>
<evidence type="ECO:0000256" key="4">
    <source>
        <dbReference type="PROSITE-ProRule" id="PRU00703"/>
    </source>
</evidence>
<dbReference type="RefSeq" id="WP_088439205.1">
    <property type="nucleotide sequence ID" value="NZ_BMMC01000015.1"/>
</dbReference>
<evidence type="ECO:0000256" key="2">
    <source>
        <dbReference type="ARBA" id="ARBA00022737"/>
    </source>
</evidence>
<feature type="domain" description="CBS" evidence="5">
    <location>
        <begin position="151"/>
        <end position="208"/>
    </location>
</feature>
<dbReference type="FunFam" id="3.10.580.10:FF:000002">
    <property type="entry name" value="Magnesium/cobalt efflux protein CorC"/>
    <property type="match status" value="1"/>
</dbReference>
<dbReference type="PROSITE" id="PS51371">
    <property type="entry name" value="CBS"/>
    <property type="match status" value="2"/>
</dbReference>
<evidence type="ECO:0000313" key="7">
    <source>
        <dbReference type="Proteomes" id="UP000197361"/>
    </source>
</evidence>
<feature type="domain" description="CBS" evidence="5">
    <location>
        <begin position="86"/>
        <end position="145"/>
    </location>
</feature>
<dbReference type="SUPFAM" id="SSF56176">
    <property type="entry name" value="FAD-binding/transporter-associated domain-like"/>
    <property type="match status" value="1"/>
</dbReference>
<dbReference type="InterPro" id="IPR005170">
    <property type="entry name" value="Transptr-assoc_dom"/>
</dbReference>
<dbReference type="SMART" id="SM00116">
    <property type="entry name" value="CBS"/>
    <property type="match status" value="2"/>
</dbReference>
<dbReference type="GO" id="GO:0050660">
    <property type="term" value="F:flavin adenine dinucleotide binding"/>
    <property type="evidence" value="ECO:0007669"/>
    <property type="project" value="InterPro"/>
</dbReference>
<comment type="similarity">
    <text evidence="1">Belongs to the UPF0053 family. Hemolysin C subfamily.</text>
</comment>
<dbReference type="Pfam" id="PF03471">
    <property type="entry name" value="CorC_HlyC"/>
    <property type="match status" value="1"/>
</dbReference>
<dbReference type="InterPro" id="IPR044751">
    <property type="entry name" value="Ion_transp-like_CBS"/>
</dbReference>
<evidence type="ECO:0000256" key="3">
    <source>
        <dbReference type="ARBA" id="ARBA00023122"/>
    </source>
</evidence>
<gene>
    <name evidence="6" type="ORF">CDQ92_00745</name>
</gene>
<sequence length="311" mass="34273">MPDDQGSSNRSEEDSRSGLWAGLRTLLFGGDKEPSLREQIEEVIDEAEEEGHDRRGSNIVGDMSPIERKMLRNLLHFGEQTVDDVAVPRADIIAIPESASFDEIVAQFAEAGHSRLPVYRGNLDEVVGMIHVKDVFAVLAEGRPPPPLLDLIRQPLYVPQSMGVLDLLAEMRAKRTHLAIVIDEYSGTEGLLTIEDLVEEIVGEIEDEHDDEPTALFTPGDDGCWNADARAELDDIGEAIDPRLAEIDEDVDTLGGLAAVLAGHVPEVGEILLHPSGWRIEVTEADERRVHRLRLHPPVEVDLEAPFETGD</sequence>
<protein>
    <submittedName>
        <fullName evidence="6">Magnesium/cobalt efflux protein</fullName>
    </submittedName>
</protein>
<dbReference type="AlphaFoldDB" id="A0A246JZV0"/>
<dbReference type="SUPFAM" id="SSF54631">
    <property type="entry name" value="CBS-domain pair"/>
    <property type="match status" value="1"/>
</dbReference>
<comment type="caution">
    <text evidence="6">The sequence shown here is derived from an EMBL/GenBank/DDBJ whole genome shotgun (WGS) entry which is preliminary data.</text>
</comment>
<dbReference type="GO" id="GO:0005886">
    <property type="term" value="C:plasma membrane"/>
    <property type="evidence" value="ECO:0007669"/>
    <property type="project" value="TreeGrafter"/>
</dbReference>
<dbReference type="CDD" id="cd04590">
    <property type="entry name" value="CBS_pair_CorC_HlyC_assoc"/>
    <property type="match status" value="1"/>
</dbReference>
<proteinExistence type="inferred from homology"/>
<dbReference type="EMBL" id="NISK01000001">
    <property type="protein sequence ID" value="OWQ98776.1"/>
    <property type="molecule type" value="Genomic_DNA"/>
</dbReference>
<dbReference type="SMART" id="SM01091">
    <property type="entry name" value="CorC_HlyC"/>
    <property type="match status" value="1"/>
</dbReference>
<keyword evidence="3 4" id="KW-0129">CBS domain</keyword>
<evidence type="ECO:0000256" key="1">
    <source>
        <dbReference type="ARBA" id="ARBA00006446"/>
    </source>
</evidence>
<dbReference type="InterPro" id="IPR000644">
    <property type="entry name" value="CBS_dom"/>
</dbReference>
<keyword evidence="2" id="KW-0677">Repeat</keyword>
<dbReference type="Proteomes" id="UP000197361">
    <property type="component" value="Unassembled WGS sequence"/>
</dbReference>
<dbReference type="InterPro" id="IPR036318">
    <property type="entry name" value="FAD-bd_PCMH-like_sf"/>
</dbReference>